<feature type="signal peptide" evidence="1">
    <location>
        <begin position="1"/>
        <end position="23"/>
    </location>
</feature>
<organism evidence="2 3">
    <name type="scientific">Solirubrobacter ginsenosidimutans</name>
    <dbReference type="NCBI Taxonomy" id="490573"/>
    <lineage>
        <taxon>Bacteria</taxon>
        <taxon>Bacillati</taxon>
        <taxon>Actinomycetota</taxon>
        <taxon>Thermoleophilia</taxon>
        <taxon>Solirubrobacterales</taxon>
        <taxon>Solirubrobacteraceae</taxon>
        <taxon>Solirubrobacter</taxon>
    </lineage>
</organism>
<feature type="chain" id="PRO_5040745417" evidence="1">
    <location>
        <begin position="24"/>
        <end position="329"/>
    </location>
</feature>
<dbReference type="Proteomes" id="UP001149140">
    <property type="component" value="Unassembled WGS sequence"/>
</dbReference>
<comment type="caution">
    <text evidence="2">The sequence shown here is derived from an EMBL/GenBank/DDBJ whole genome shotgun (WGS) entry which is preliminary data.</text>
</comment>
<keyword evidence="1" id="KW-0732">Signal</keyword>
<protein>
    <submittedName>
        <fullName evidence="2">Uncharacterized protein</fullName>
    </submittedName>
</protein>
<proteinExistence type="predicted"/>
<sequence>MRWKLIAALLASLVLIPSSPALAGTLTTQNSCKWSDGVWRHLAVDLTGAGTPSPVAPGSGVTLTAASVHVRLPDYLAQAGHGLGILKAGDNEIQAKAWVAIAAPATPQGVQVFALETVVHTTITEDATGVYESSTPIDVTVPIPDSAWTAGATPVGFTQAAAGTLPPVPAGSTGGLIQPAGSAFISAMIGSGGLKLNIDCQPGTGEGMSAPTPAAAGPFETVGIDPGVPVVTPPALRSPVVVLRTTKLVRSGKRVSVAIACADAPCKGTVSVTGAARKLPYSLAAGARKTLKFTLTNRTVKALKKQSRVVTVRVTGDGAKTVSKKLRLK</sequence>
<evidence type="ECO:0000256" key="1">
    <source>
        <dbReference type="SAM" id="SignalP"/>
    </source>
</evidence>
<accession>A0A9X3MXA4</accession>
<keyword evidence="3" id="KW-1185">Reference proteome</keyword>
<dbReference type="EMBL" id="JAPDOD010000009">
    <property type="protein sequence ID" value="MDA0161153.1"/>
    <property type="molecule type" value="Genomic_DNA"/>
</dbReference>
<dbReference type="AlphaFoldDB" id="A0A9X3MXA4"/>
<gene>
    <name evidence="2" type="ORF">OM076_12820</name>
</gene>
<reference evidence="2" key="1">
    <citation type="submission" date="2022-10" db="EMBL/GenBank/DDBJ databases">
        <title>The WGS of Solirubrobacter ginsenosidimutans DSM 21036.</title>
        <authorList>
            <person name="Jiang Z."/>
        </authorList>
    </citation>
    <scope>NUCLEOTIDE SEQUENCE</scope>
    <source>
        <strain evidence="2">DSM 21036</strain>
    </source>
</reference>
<evidence type="ECO:0000313" key="2">
    <source>
        <dbReference type="EMBL" id="MDA0161153.1"/>
    </source>
</evidence>
<dbReference type="RefSeq" id="WP_270040341.1">
    <property type="nucleotide sequence ID" value="NZ_JAPDOD010000009.1"/>
</dbReference>
<name>A0A9X3MXA4_9ACTN</name>
<evidence type="ECO:0000313" key="3">
    <source>
        <dbReference type="Proteomes" id="UP001149140"/>
    </source>
</evidence>